<dbReference type="FunFam" id="3.40.50.300:FF:000503">
    <property type="entry name" value="Peptide chain release factor subunit 3"/>
    <property type="match status" value="1"/>
</dbReference>
<dbReference type="GO" id="GO:0000288">
    <property type="term" value="P:nuclear-transcribed mRNA catabolic process, deadenylation-dependent decay"/>
    <property type="evidence" value="ECO:0007669"/>
    <property type="project" value="EnsemblFungi"/>
</dbReference>
<evidence type="ECO:0000256" key="2">
    <source>
        <dbReference type="ARBA" id="ARBA00007249"/>
    </source>
</evidence>
<feature type="domain" description="Tr-type G" evidence="14">
    <location>
        <begin position="201"/>
        <end position="434"/>
    </location>
</feature>
<dbReference type="GO" id="GO:0005525">
    <property type="term" value="F:GTP binding"/>
    <property type="evidence" value="ECO:0007669"/>
    <property type="project" value="UniProtKB-KW"/>
</dbReference>
<dbReference type="SUPFAM" id="SSF50447">
    <property type="entry name" value="Translation proteins"/>
    <property type="match status" value="1"/>
</dbReference>
<dbReference type="Gene3D" id="2.40.30.10">
    <property type="entry name" value="Translation factors"/>
    <property type="match status" value="2"/>
</dbReference>
<protein>
    <recommendedName>
        <fullName evidence="3">Eukaryotic peptide chain release factor GTP-binding subunit</fullName>
    </recommendedName>
    <alternativeName>
        <fullName evidence="13">ERF-3</fullName>
    </alternativeName>
    <alternativeName>
        <fullName evidence="12">ERF2</fullName>
    </alternativeName>
    <alternativeName>
        <fullName evidence="10">Polypeptide release factor 3</fullName>
    </alternativeName>
    <alternativeName>
        <fullName evidence="11">Translation release factor 3</fullName>
    </alternativeName>
</protein>
<dbReference type="InterPro" id="IPR027417">
    <property type="entry name" value="P-loop_NTPase"/>
</dbReference>
<dbReference type="VEuPathDB" id="FungiDB:PNEG_03382"/>
<evidence type="ECO:0000256" key="6">
    <source>
        <dbReference type="ARBA" id="ARBA00022737"/>
    </source>
</evidence>
<dbReference type="RefSeq" id="XP_007875466.1">
    <property type="nucleotide sequence ID" value="XM_007877275.1"/>
</dbReference>
<dbReference type="InterPro" id="IPR054696">
    <property type="entry name" value="GTP-eEF1A_C"/>
</dbReference>
<dbReference type="EMBL" id="AFWA02000017">
    <property type="protein sequence ID" value="EMR08213.1"/>
    <property type="molecule type" value="Genomic_DNA"/>
</dbReference>
<dbReference type="PRINTS" id="PR01343">
    <property type="entry name" value="YEASTERF"/>
</dbReference>
<evidence type="ECO:0000313" key="15">
    <source>
        <dbReference type="EMBL" id="EMR08213.1"/>
    </source>
</evidence>
<dbReference type="SUPFAM" id="SSF52540">
    <property type="entry name" value="P-loop containing nucleoside triphosphate hydrolases"/>
    <property type="match status" value="1"/>
</dbReference>
<dbReference type="GO" id="GO:0002184">
    <property type="term" value="P:cytoplasmic translational termination"/>
    <property type="evidence" value="ECO:0007669"/>
    <property type="project" value="EnsemblFungi"/>
</dbReference>
<comment type="subcellular location">
    <subcellularLocation>
        <location evidence="1">Cytoplasm</location>
    </subcellularLocation>
</comment>
<keyword evidence="8" id="KW-0648">Protein biosynthesis</keyword>
<organism evidence="15 16">
    <name type="scientific">Pneumocystis murina (strain B123)</name>
    <name type="common">Mouse pneumocystis pneumonia agent</name>
    <name type="synonym">Pneumocystis carinii f. sp. muris</name>
    <dbReference type="NCBI Taxonomy" id="1069680"/>
    <lineage>
        <taxon>Eukaryota</taxon>
        <taxon>Fungi</taxon>
        <taxon>Dikarya</taxon>
        <taxon>Ascomycota</taxon>
        <taxon>Taphrinomycotina</taxon>
        <taxon>Pneumocystomycetes</taxon>
        <taxon>Pneumocystaceae</taxon>
        <taxon>Pneumocystis</taxon>
    </lineage>
</organism>
<evidence type="ECO:0000256" key="12">
    <source>
        <dbReference type="ARBA" id="ARBA00030845"/>
    </source>
</evidence>
<evidence type="ECO:0000256" key="9">
    <source>
        <dbReference type="ARBA" id="ARBA00023134"/>
    </source>
</evidence>
<dbReference type="Pfam" id="PF00009">
    <property type="entry name" value="GTP_EFTU"/>
    <property type="match status" value="1"/>
</dbReference>
<dbReference type="FunFam" id="2.40.30.10:FF:000020">
    <property type="entry name" value="Translation elongation factor EF-1"/>
    <property type="match status" value="1"/>
</dbReference>
<dbReference type="PROSITE" id="PS51722">
    <property type="entry name" value="G_TR_2"/>
    <property type="match status" value="1"/>
</dbReference>
<dbReference type="InterPro" id="IPR009001">
    <property type="entry name" value="Transl_elong_EF1A/Init_IF2_C"/>
</dbReference>
<dbReference type="Pfam" id="PF22594">
    <property type="entry name" value="GTP-eEF1A_C"/>
    <property type="match status" value="1"/>
</dbReference>
<dbReference type="CDD" id="cd01883">
    <property type="entry name" value="EF1_alpha"/>
    <property type="match status" value="1"/>
</dbReference>
<dbReference type="PANTHER" id="PTHR23115">
    <property type="entry name" value="TRANSLATION FACTOR"/>
    <property type="match status" value="1"/>
</dbReference>
<dbReference type="CDD" id="cd04089">
    <property type="entry name" value="eRF3_II"/>
    <property type="match status" value="1"/>
</dbReference>
<dbReference type="GO" id="GO:0043022">
    <property type="term" value="F:ribosome binding"/>
    <property type="evidence" value="ECO:0007669"/>
    <property type="project" value="EnsemblFungi"/>
</dbReference>
<dbReference type="GO" id="GO:0018444">
    <property type="term" value="C:translation release factor complex"/>
    <property type="evidence" value="ECO:0007669"/>
    <property type="project" value="EnsemblFungi"/>
</dbReference>
<dbReference type="InterPro" id="IPR009000">
    <property type="entry name" value="Transl_B-barrel_sf"/>
</dbReference>
<evidence type="ECO:0000256" key="1">
    <source>
        <dbReference type="ARBA" id="ARBA00004496"/>
    </source>
</evidence>
<evidence type="ECO:0000256" key="3">
    <source>
        <dbReference type="ARBA" id="ARBA00015765"/>
    </source>
</evidence>
<dbReference type="AlphaFoldDB" id="M7NI28"/>
<evidence type="ECO:0000256" key="11">
    <source>
        <dbReference type="ARBA" id="ARBA00030210"/>
    </source>
</evidence>
<dbReference type="Pfam" id="PF03144">
    <property type="entry name" value="GTP_EFTU_D2"/>
    <property type="match status" value="1"/>
</dbReference>
<keyword evidence="16" id="KW-1185">Reference proteome</keyword>
<keyword evidence="9" id="KW-0342">GTP-binding</keyword>
<reference evidence="16" key="1">
    <citation type="journal article" date="2016" name="Nat. Commun.">
        <title>Genome analysis of three Pneumocystis species reveals adaptation mechanisms to life exclusively in mammalian hosts.</title>
        <authorList>
            <person name="Ma L."/>
            <person name="Chen Z."/>
            <person name="Huang D.W."/>
            <person name="Kutty G."/>
            <person name="Ishihara M."/>
            <person name="Wang H."/>
            <person name="Abouelleil A."/>
            <person name="Bishop L."/>
            <person name="Davey E."/>
            <person name="Deng R."/>
            <person name="Deng X."/>
            <person name="Fan L."/>
            <person name="Fantoni G."/>
            <person name="Fitzgerald M."/>
            <person name="Gogineni E."/>
            <person name="Goldberg J.M."/>
            <person name="Handley G."/>
            <person name="Hu X."/>
            <person name="Huber C."/>
            <person name="Jiao X."/>
            <person name="Jones K."/>
            <person name="Levin J.Z."/>
            <person name="Liu Y."/>
            <person name="Macdonald P."/>
            <person name="Melnikov A."/>
            <person name="Raley C."/>
            <person name="Sassi M."/>
            <person name="Sherman B.T."/>
            <person name="Song X."/>
            <person name="Sykes S."/>
            <person name="Tran B."/>
            <person name="Walsh L."/>
            <person name="Xia Y."/>
            <person name="Yang J."/>
            <person name="Young S."/>
            <person name="Zeng Q."/>
            <person name="Zheng X."/>
            <person name="Stephens R."/>
            <person name="Nusbaum C."/>
            <person name="Birren B.W."/>
            <person name="Azadi P."/>
            <person name="Lempicki R.A."/>
            <person name="Cuomo C.A."/>
            <person name="Kovacs J.A."/>
        </authorList>
    </citation>
    <scope>NUCLEOTIDE SEQUENCE [LARGE SCALE GENOMIC DNA]</scope>
    <source>
        <strain evidence="16">B123</strain>
    </source>
</reference>
<proteinExistence type="inferred from homology"/>
<comment type="similarity">
    <text evidence="2">Belongs to the TRAFAC class translation factor GTPase superfamily. Classic translation factor GTPase family. EF-Tu/EF-1A subfamily.</text>
</comment>
<dbReference type="Proteomes" id="UP000011958">
    <property type="component" value="Unassembled WGS sequence"/>
</dbReference>
<dbReference type="InterPro" id="IPR004161">
    <property type="entry name" value="EFTu-like_2"/>
</dbReference>
<name>M7NI28_PNEMU</name>
<gene>
    <name evidence="15" type="ORF">PNEG_03382</name>
</gene>
<evidence type="ECO:0000256" key="7">
    <source>
        <dbReference type="ARBA" id="ARBA00022741"/>
    </source>
</evidence>
<dbReference type="InterPro" id="IPR050100">
    <property type="entry name" value="TRAFAC_GTPase_members"/>
</dbReference>
<dbReference type="PRINTS" id="PR00315">
    <property type="entry name" value="ELONGATNFCT"/>
</dbReference>
<evidence type="ECO:0000313" key="16">
    <source>
        <dbReference type="Proteomes" id="UP000011958"/>
    </source>
</evidence>
<dbReference type="GO" id="GO:0003924">
    <property type="term" value="F:GTPase activity"/>
    <property type="evidence" value="ECO:0007669"/>
    <property type="project" value="EnsemblFungi"/>
</dbReference>
<dbReference type="Gene3D" id="3.40.50.300">
    <property type="entry name" value="P-loop containing nucleotide triphosphate hydrolases"/>
    <property type="match status" value="1"/>
</dbReference>
<keyword evidence="4" id="KW-0963">Cytoplasm</keyword>
<accession>M7NI28</accession>
<dbReference type="GeneID" id="19897069"/>
<evidence type="ECO:0000256" key="13">
    <source>
        <dbReference type="ARBA" id="ARBA00031881"/>
    </source>
</evidence>
<dbReference type="GO" id="GO:0003747">
    <property type="term" value="F:translation release factor activity"/>
    <property type="evidence" value="ECO:0007669"/>
    <property type="project" value="EnsemblFungi"/>
</dbReference>
<keyword evidence="5" id="KW-0597">Phosphoprotein</keyword>
<dbReference type="GO" id="GO:0010494">
    <property type="term" value="C:cytoplasmic stress granule"/>
    <property type="evidence" value="ECO:0007669"/>
    <property type="project" value="EnsemblFungi"/>
</dbReference>
<dbReference type="InterPro" id="IPR003285">
    <property type="entry name" value="Sup35"/>
</dbReference>
<evidence type="ECO:0000256" key="4">
    <source>
        <dbReference type="ARBA" id="ARBA00022490"/>
    </source>
</evidence>
<keyword evidence="6" id="KW-0677">Repeat</keyword>
<dbReference type="CDD" id="cd03704">
    <property type="entry name" value="eRF3_C_III"/>
    <property type="match status" value="1"/>
</dbReference>
<evidence type="ECO:0000259" key="14">
    <source>
        <dbReference type="PROSITE" id="PS51722"/>
    </source>
</evidence>
<dbReference type="eggNOG" id="KOG0459">
    <property type="taxonomic scope" value="Eukaryota"/>
</dbReference>
<dbReference type="STRING" id="1069680.M7NI28"/>
<dbReference type="GO" id="GO:0042802">
    <property type="term" value="F:identical protein binding"/>
    <property type="evidence" value="ECO:0007669"/>
    <property type="project" value="EnsemblFungi"/>
</dbReference>
<dbReference type="PROSITE" id="PS00301">
    <property type="entry name" value="G_TR_1"/>
    <property type="match status" value="1"/>
</dbReference>
<dbReference type="OMA" id="ARFDECT"/>
<dbReference type="SUPFAM" id="SSF50465">
    <property type="entry name" value="EF-Tu/eEF-1alpha/eIF2-gamma C-terminal domain"/>
    <property type="match status" value="1"/>
</dbReference>
<dbReference type="HOGENOM" id="CLU_007265_3_8_1"/>
<keyword evidence="7" id="KW-0547">Nucleotide-binding</keyword>
<dbReference type="InterPro" id="IPR031157">
    <property type="entry name" value="G_TR_CS"/>
</dbReference>
<sequence length="630" mass="71655">MSSEAKNVDVDDTWEERIDQEEILEKIGKLRMSAEAEEFRPRNLYYEPQDFSANYDINNVPYGYFNMSYDQNYDRRKYHPYNNDYSARDRDIRLCEKVLAPPEVKVSTLGGQRTTSKVIKIGECSKTPFSEESVVGRNGNKINKVDKGFCSVDMENLSLGASKQEKNHVSVGGDEERRDYDIVSQFQEEIDEEVLQDMYGKEHLNVVFIGHVDAGKSTLGGNILYITEMVDKRTMEKYEKDAKEAGRESWYLSWALDSTKEERSKGKTVELGRAYFETEKRRYTILDAPGHKSYVPNMIEGTAQADVAVLVISARKGEYETGFEKGGQTREHAMLSKTQGVSKLVVVINKMDDPTVEWSKERYDECTNGISMFLRKEVGYNPKTDFVFMPISAFTGVNIKERIDKKICPWYNGPSLLEYLDEMDTFERKVNAPLIIPIHAKYKDMGLVIEGKVESGYVKKGSNVILMPNKTVVEVIALYDELEEIRIGRCGEQVKLRIRGVEEEDVMTGHILSSLNSPVSTAKIFEAQIAILEVKNLLTAGYSCIIHIHSAVQEVTFLKLLYKLDKLTNRRSKKPPAFAIKGMKIVALLEAASPLCLETFDKYRQLGRFILRNEGLTVAIGKVTKLISEE</sequence>
<comment type="caution">
    <text evidence="15">The sequence shown here is derived from an EMBL/GenBank/DDBJ whole genome shotgun (WGS) entry which is preliminary data.</text>
</comment>
<evidence type="ECO:0000256" key="10">
    <source>
        <dbReference type="ARBA" id="ARBA00029585"/>
    </source>
</evidence>
<dbReference type="OrthoDB" id="342024at2759"/>
<evidence type="ECO:0000256" key="8">
    <source>
        <dbReference type="ARBA" id="ARBA00022917"/>
    </source>
</evidence>
<dbReference type="InterPro" id="IPR000795">
    <property type="entry name" value="T_Tr_GTP-bd_dom"/>
</dbReference>
<evidence type="ECO:0000256" key="5">
    <source>
        <dbReference type="ARBA" id="ARBA00022553"/>
    </source>
</evidence>
<dbReference type="GO" id="GO:0005829">
    <property type="term" value="C:cytosol"/>
    <property type="evidence" value="ECO:0007669"/>
    <property type="project" value="GOC"/>
</dbReference>